<feature type="region of interest" description="Disordered" evidence="1">
    <location>
        <begin position="1"/>
        <end position="34"/>
    </location>
</feature>
<reference evidence="2 3" key="1">
    <citation type="submission" date="2016-10" db="EMBL/GenBank/DDBJ databases">
        <authorList>
            <person name="de Groot N.N."/>
        </authorList>
    </citation>
    <scope>NUCLEOTIDE SEQUENCE [LARGE SCALE GENOMIC DNA]</scope>
    <source>
        <strain evidence="2 3">MON 2.2</strain>
    </source>
</reference>
<evidence type="ECO:0000256" key="1">
    <source>
        <dbReference type="SAM" id="MobiDB-lite"/>
    </source>
</evidence>
<feature type="compositionally biased region" description="Basic residues" evidence="1">
    <location>
        <begin position="1"/>
        <end position="15"/>
    </location>
</feature>
<evidence type="ECO:0008006" key="4">
    <source>
        <dbReference type="Google" id="ProtNLM"/>
    </source>
</evidence>
<dbReference type="EMBL" id="LT629688">
    <property type="protein sequence ID" value="SDE20027.1"/>
    <property type="molecule type" value="Genomic_DNA"/>
</dbReference>
<name>A0A1G7AZL3_9ACTN</name>
<organism evidence="2 3">
    <name type="scientific">Auraticoccus monumenti</name>
    <dbReference type="NCBI Taxonomy" id="675864"/>
    <lineage>
        <taxon>Bacteria</taxon>
        <taxon>Bacillati</taxon>
        <taxon>Actinomycetota</taxon>
        <taxon>Actinomycetes</taxon>
        <taxon>Propionibacteriales</taxon>
        <taxon>Propionibacteriaceae</taxon>
        <taxon>Auraticoccus</taxon>
    </lineage>
</organism>
<evidence type="ECO:0000313" key="2">
    <source>
        <dbReference type="EMBL" id="SDE20027.1"/>
    </source>
</evidence>
<dbReference type="OrthoDB" id="3381577at2"/>
<dbReference type="STRING" id="675864.SAMN04489747_2776"/>
<dbReference type="AlphaFoldDB" id="A0A1G7AZL3"/>
<accession>A0A1G7AZL3</accession>
<sequence>MPNRRRASKHSRPHRPLSEALGAERAETSDGSWVVRSVPGGSGAKTYTCPACHRPILPGTPHVVAWPTSGAYGVDVGVGARRHWHSGCWRR</sequence>
<dbReference type="Proteomes" id="UP000198546">
    <property type="component" value="Chromosome i"/>
</dbReference>
<gene>
    <name evidence="2" type="ORF">SAMN04489747_2776</name>
</gene>
<protein>
    <recommendedName>
        <fullName evidence="4">ATP/GTP-binding protein</fullName>
    </recommendedName>
</protein>
<dbReference type="RefSeq" id="WP_090594373.1">
    <property type="nucleotide sequence ID" value="NZ_LT629688.1"/>
</dbReference>
<proteinExistence type="predicted"/>
<evidence type="ECO:0000313" key="3">
    <source>
        <dbReference type="Proteomes" id="UP000198546"/>
    </source>
</evidence>
<keyword evidence="3" id="KW-1185">Reference proteome</keyword>